<name>A0A4Z0ME68_9BACT</name>
<dbReference type="RefSeq" id="WP_135532490.1">
    <property type="nucleotide sequence ID" value="NZ_SRKZ01000007.1"/>
</dbReference>
<protein>
    <submittedName>
        <fullName evidence="1">Uncharacterized protein</fullName>
    </submittedName>
</protein>
<gene>
    <name evidence="1" type="ORF">EU557_21210</name>
</gene>
<comment type="caution">
    <text evidence="1">The sequence shown here is derived from an EMBL/GenBank/DDBJ whole genome shotgun (WGS) entry which is preliminary data.</text>
</comment>
<organism evidence="1 2">
    <name type="scientific">Hymenobacter wooponensis</name>
    <dbReference type="NCBI Taxonomy" id="1525360"/>
    <lineage>
        <taxon>Bacteria</taxon>
        <taxon>Pseudomonadati</taxon>
        <taxon>Bacteroidota</taxon>
        <taxon>Cytophagia</taxon>
        <taxon>Cytophagales</taxon>
        <taxon>Hymenobacteraceae</taxon>
        <taxon>Hymenobacter</taxon>
    </lineage>
</organism>
<dbReference type="OrthoDB" id="886772at2"/>
<dbReference type="AlphaFoldDB" id="A0A4Z0ME68"/>
<dbReference type="EMBL" id="SRKZ01000007">
    <property type="protein sequence ID" value="TGD77816.1"/>
    <property type="molecule type" value="Genomic_DNA"/>
</dbReference>
<reference evidence="1 2" key="1">
    <citation type="submission" date="2019-04" db="EMBL/GenBank/DDBJ databases">
        <authorList>
            <person name="Feng G."/>
            <person name="Zhang J."/>
            <person name="Zhu H."/>
        </authorList>
    </citation>
    <scope>NUCLEOTIDE SEQUENCE [LARGE SCALE GENOMIC DNA]</scope>
    <source>
        <strain evidence="1 2">JCM 19491</strain>
    </source>
</reference>
<dbReference type="Proteomes" id="UP000298284">
    <property type="component" value="Unassembled WGS sequence"/>
</dbReference>
<proteinExistence type="predicted"/>
<evidence type="ECO:0000313" key="1">
    <source>
        <dbReference type="EMBL" id="TGD77816.1"/>
    </source>
</evidence>
<accession>A0A4Z0ME68</accession>
<keyword evidence="2" id="KW-1185">Reference proteome</keyword>
<sequence length="158" mass="17066">MKRFLYPAFPAAQSLSFPYSILLFGKRLCLSAVLGLGLSGAAWASGPGGTPSAPVHVQAADEHSIRVRINNPTQQPGKVQVTRQGSGHVLFSEAYAAAAYGHRFDFRNLSAGRYVLLITVGPQQYRYIMQVQTSTQQPTVAIRAIKVRLPKAEALAAL</sequence>
<evidence type="ECO:0000313" key="2">
    <source>
        <dbReference type="Proteomes" id="UP000298284"/>
    </source>
</evidence>